<proteinExistence type="predicted"/>
<dbReference type="GO" id="GO:0003677">
    <property type="term" value="F:DNA binding"/>
    <property type="evidence" value="ECO:0007669"/>
    <property type="project" value="UniProtKB-KW"/>
</dbReference>
<name>F8K3K2_STREN</name>
<accession>F8K3K2</accession>
<keyword evidence="2" id="KW-0238">DNA-binding</keyword>
<sequence>MSVAEAAALMGMRQPHLSNAEAARTGLSPDRVRLLATTVGGISTTYIEALIELGQSSGKGWWSTYRGLLDDPHLDLAELESGATGLDNYEPMFIPGLLQTRGYAEAIYRDGYANLSEEDKEAAVRFRIDRQDVLRSEAPPEFHAIVHEAALHLGLRDRTVMRDQLIHLIEVSRLPNVTIQVLPFEGRVGFGSGFMVIRPIVPELATAVVSHIERDLYLEGTQAVGKYQGWFGKLSEQALPPIDASVPPDARLGKNSLGLVQRLLYPLL</sequence>
<dbReference type="Proteomes" id="UP000007842">
    <property type="component" value="Chromosome"/>
</dbReference>
<dbReference type="InterPro" id="IPR043917">
    <property type="entry name" value="DUF5753"/>
</dbReference>
<accession>G8WUM8</accession>
<dbReference type="eggNOG" id="COG1426">
    <property type="taxonomic scope" value="Bacteria"/>
</dbReference>
<dbReference type="HOGENOM" id="CLU_055817_1_3_11"/>
<feature type="domain" description="DUF5753" evidence="1">
    <location>
        <begin position="75"/>
        <end position="244"/>
    </location>
</feature>
<evidence type="ECO:0000313" key="2">
    <source>
        <dbReference type="EMBL" id="AEW96321.1"/>
    </source>
</evidence>
<dbReference type="KEGG" id="sct:SCAT_3964"/>
<dbReference type="KEGG" id="scy:SCATT_39500"/>
<keyword evidence="3" id="KW-1185">Reference proteome</keyword>
<protein>
    <submittedName>
        <fullName evidence="2">DNA-binding protein</fullName>
    </submittedName>
</protein>
<dbReference type="EMBL" id="CP003219">
    <property type="protein sequence ID" value="AEW96321.1"/>
    <property type="molecule type" value="Genomic_DNA"/>
</dbReference>
<evidence type="ECO:0000259" key="1">
    <source>
        <dbReference type="Pfam" id="PF19054"/>
    </source>
</evidence>
<dbReference type="AlphaFoldDB" id="F8K3K2"/>
<dbReference type="Pfam" id="PF19054">
    <property type="entry name" value="DUF5753"/>
    <property type="match status" value="1"/>
</dbReference>
<evidence type="ECO:0000313" key="3">
    <source>
        <dbReference type="Proteomes" id="UP000007842"/>
    </source>
</evidence>
<gene>
    <name evidence="2" type="ordered locus">SCATT_39500</name>
</gene>
<dbReference type="STRING" id="1003195.SCATT_39500"/>
<organism evidence="2 3">
    <name type="scientific">Streptantibioticus cattleyicolor (strain ATCC 35852 / DSM 46488 / JCM 4925 / NBRC 14057 / NRRL 8057)</name>
    <name type="common">Streptomyces cattleya</name>
    <dbReference type="NCBI Taxonomy" id="1003195"/>
    <lineage>
        <taxon>Bacteria</taxon>
        <taxon>Bacillati</taxon>
        <taxon>Actinomycetota</taxon>
        <taxon>Actinomycetes</taxon>
        <taxon>Kitasatosporales</taxon>
        <taxon>Streptomycetaceae</taxon>
        <taxon>Streptantibioticus</taxon>
    </lineage>
</organism>
<reference evidence="3" key="1">
    <citation type="submission" date="2011-12" db="EMBL/GenBank/DDBJ databases">
        <title>Complete genome sequence of Streptomyces cattleya strain DSM 46488.</title>
        <authorList>
            <person name="Ou H.-Y."/>
            <person name="Li P."/>
            <person name="Zhao C."/>
            <person name="O'Hagan D."/>
            <person name="Deng Z."/>
        </authorList>
    </citation>
    <scope>NUCLEOTIDE SEQUENCE [LARGE SCALE GENOMIC DNA]</scope>
    <source>
        <strain evidence="3">ATCC 35852 / DSM 46488 / JCM 4925 / NBRC 14057 / NRRL 8057</strain>
    </source>
</reference>
<dbReference type="PATRIC" id="fig|1003195.11.peg.5410"/>